<protein>
    <submittedName>
        <fullName evidence="1">Uncharacterized protein</fullName>
    </submittedName>
</protein>
<sequence>MPAKRKRAARKPTLRCKLCKELRVKRAHHKAQLRAVERDLRSLGALPKKRKR</sequence>
<reference evidence="1" key="1">
    <citation type="journal article" date="2015" name="Nature">
        <title>Complex archaea that bridge the gap between prokaryotes and eukaryotes.</title>
        <authorList>
            <person name="Spang A."/>
            <person name="Saw J.H."/>
            <person name="Jorgensen S.L."/>
            <person name="Zaremba-Niedzwiedzka K."/>
            <person name="Martijn J."/>
            <person name="Lind A.E."/>
            <person name="van Eijk R."/>
            <person name="Schleper C."/>
            <person name="Guy L."/>
            <person name="Ettema T.J."/>
        </authorList>
    </citation>
    <scope>NUCLEOTIDE SEQUENCE</scope>
</reference>
<organism evidence="1">
    <name type="scientific">marine sediment metagenome</name>
    <dbReference type="NCBI Taxonomy" id="412755"/>
    <lineage>
        <taxon>unclassified sequences</taxon>
        <taxon>metagenomes</taxon>
        <taxon>ecological metagenomes</taxon>
    </lineage>
</organism>
<dbReference type="EMBL" id="LAZR01024080">
    <property type="protein sequence ID" value="KKL76333.1"/>
    <property type="molecule type" value="Genomic_DNA"/>
</dbReference>
<name>A0A0F9EQF0_9ZZZZ</name>
<dbReference type="AlphaFoldDB" id="A0A0F9EQF0"/>
<gene>
    <name evidence="1" type="ORF">LCGC14_2045940</name>
</gene>
<evidence type="ECO:0000313" key="1">
    <source>
        <dbReference type="EMBL" id="KKL76333.1"/>
    </source>
</evidence>
<accession>A0A0F9EQF0</accession>
<comment type="caution">
    <text evidence="1">The sequence shown here is derived from an EMBL/GenBank/DDBJ whole genome shotgun (WGS) entry which is preliminary data.</text>
</comment>
<proteinExistence type="predicted"/>